<dbReference type="InterPro" id="IPR003439">
    <property type="entry name" value="ABC_transporter-like_ATP-bd"/>
</dbReference>
<dbReference type="PANTHER" id="PTHR24221">
    <property type="entry name" value="ATP-BINDING CASSETTE SUB-FAMILY B"/>
    <property type="match status" value="1"/>
</dbReference>
<dbReference type="Pfam" id="PF00005">
    <property type="entry name" value="ABC_tran"/>
    <property type="match status" value="1"/>
</dbReference>
<protein>
    <submittedName>
        <fullName evidence="13">ABC transporter ATP-binding protein</fullName>
    </submittedName>
</protein>
<comment type="similarity">
    <text evidence="9">Belongs to the ABC transporter superfamily. Siderophore-Fe(3+) uptake transporter (SIUT) (TC 3.A.1.21) family.</text>
</comment>
<evidence type="ECO:0000256" key="7">
    <source>
        <dbReference type="ARBA" id="ARBA00022989"/>
    </source>
</evidence>
<dbReference type="SUPFAM" id="SSF90123">
    <property type="entry name" value="ABC transporter transmembrane region"/>
    <property type="match status" value="1"/>
</dbReference>
<evidence type="ECO:0000256" key="10">
    <source>
        <dbReference type="SAM" id="Phobius"/>
    </source>
</evidence>
<evidence type="ECO:0000256" key="4">
    <source>
        <dbReference type="ARBA" id="ARBA00022741"/>
    </source>
</evidence>
<dbReference type="InterPro" id="IPR036640">
    <property type="entry name" value="ABC1_TM_sf"/>
</dbReference>
<feature type="domain" description="ABC transmembrane type-1" evidence="12">
    <location>
        <begin position="30"/>
        <end position="311"/>
    </location>
</feature>
<keyword evidence="4" id="KW-0547">Nucleotide-binding</keyword>
<evidence type="ECO:0000256" key="8">
    <source>
        <dbReference type="ARBA" id="ARBA00023136"/>
    </source>
</evidence>
<reference evidence="13 14" key="1">
    <citation type="submission" date="2019-10" db="EMBL/GenBank/DDBJ databases">
        <title>Corynebacterium sp novel species isolated from the respiratory tract of Marmot.</title>
        <authorList>
            <person name="Zhang G."/>
        </authorList>
    </citation>
    <scope>NUCLEOTIDE SEQUENCE [LARGE SCALE GENOMIC DNA]</scope>
    <source>
        <strain evidence="13 14">336</strain>
    </source>
</reference>
<feature type="transmembrane region" description="Helical" evidence="10">
    <location>
        <begin position="144"/>
        <end position="162"/>
    </location>
</feature>
<keyword evidence="2" id="KW-1003">Cell membrane</keyword>
<evidence type="ECO:0000259" key="11">
    <source>
        <dbReference type="PROSITE" id="PS50893"/>
    </source>
</evidence>
<dbReference type="Gene3D" id="1.20.1560.10">
    <property type="entry name" value="ABC transporter type 1, transmembrane domain"/>
    <property type="match status" value="1"/>
</dbReference>
<keyword evidence="7 10" id="KW-1133">Transmembrane helix</keyword>
<dbReference type="InterPro" id="IPR039421">
    <property type="entry name" value="Type_1_exporter"/>
</dbReference>
<evidence type="ECO:0000259" key="12">
    <source>
        <dbReference type="PROSITE" id="PS50929"/>
    </source>
</evidence>
<keyword evidence="5 13" id="KW-0067">ATP-binding</keyword>
<keyword evidence="14" id="KW-1185">Reference proteome</keyword>
<dbReference type="InterPro" id="IPR003593">
    <property type="entry name" value="AAA+_ATPase"/>
</dbReference>
<dbReference type="CDD" id="cd07346">
    <property type="entry name" value="ABC_6TM_exporters"/>
    <property type="match status" value="1"/>
</dbReference>
<dbReference type="Pfam" id="PF00664">
    <property type="entry name" value="ABC_membrane"/>
    <property type="match status" value="1"/>
</dbReference>
<name>A0ABQ6VK32_9CORY</name>
<sequence>MSAALPSATTSQIGVELCRLLRRCLVPATFAVIFNFIGALLTLLPVLLLASVIDAVSAGDGLAGMANLIVWAALACLGAFIASGLAEALTGLTIAHMVARLRERAVAAVLNLPPTIVESLGRGEVLGRVGADVALLVSSARKSVPSTLSALVMVVLGSLGIAGLDWRLALAGLCGIPFYVMGLRWYLPRSSPLYRRQREFEAEVIGSIQSSVEGIQSIRSHRLIEYRRNVTRRYSQASRDESIAAFRVFSGLVGRENFAEFVGLFTLSSVSWFLFRADVVTVGEVAAALILFHRQFVPIGILLFTFDDLQRGGAALGRIVGLIRFAGGQTPQRIEKPSSSSDVPMVQVNGLNYRYADGATVLHNLSFRIPAARSVCLVGGSGAGKSTVAGILSGSLDFSEPGVISVGGRDIVDITKQDRRSMFCVASQENYVFAMSVRENLLLAAEDASDTEIWEALRLTGADAWCRALRHEGKQGLDTALGAGGLYTDSVTAQRLALTRVALSRADVVILDESTAEDDGDHNGPAALDDEQCENFTVSLEEAARAVIRGRTALVIAHRLSQAETADGVLVMERGRVVETGRHRELVARGGVYADMWMAWNEQGRHNSAR</sequence>
<feature type="transmembrane region" description="Helical" evidence="10">
    <location>
        <begin position="25"/>
        <end position="48"/>
    </location>
</feature>
<evidence type="ECO:0000256" key="1">
    <source>
        <dbReference type="ARBA" id="ARBA00004429"/>
    </source>
</evidence>
<evidence type="ECO:0000256" key="6">
    <source>
        <dbReference type="ARBA" id="ARBA00022967"/>
    </source>
</evidence>
<dbReference type="Proteomes" id="UP000436181">
    <property type="component" value="Unassembled WGS sequence"/>
</dbReference>
<dbReference type="PANTHER" id="PTHR24221:SF654">
    <property type="entry name" value="ATP-BINDING CASSETTE SUB-FAMILY B MEMBER 6"/>
    <property type="match status" value="1"/>
</dbReference>
<organism evidence="13 14">
    <name type="scientific">Corynebacterium zhongnanshanii</name>
    <dbReference type="NCBI Taxonomy" id="2768834"/>
    <lineage>
        <taxon>Bacteria</taxon>
        <taxon>Bacillati</taxon>
        <taxon>Actinomycetota</taxon>
        <taxon>Actinomycetes</taxon>
        <taxon>Mycobacteriales</taxon>
        <taxon>Corynebacteriaceae</taxon>
        <taxon>Corynebacterium</taxon>
    </lineage>
</organism>
<dbReference type="SUPFAM" id="SSF52540">
    <property type="entry name" value="P-loop containing nucleoside triphosphate hydrolases"/>
    <property type="match status" value="1"/>
</dbReference>
<dbReference type="Gene3D" id="3.40.50.300">
    <property type="entry name" value="P-loop containing nucleotide triphosphate hydrolases"/>
    <property type="match status" value="1"/>
</dbReference>
<keyword evidence="3 10" id="KW-0812">Transmembrane</keyword>
<evidence type="ECO:0000313" key="14">
    <source>
        <dbReference type="Proteomes" id="UP000436181"/>
    </source>
</evidence>
<evidence type="ECO:0000256" key="9">
    <source>
        <dbReference type="ARBA" id="ARBA00023455"/>
    </source>
</evidence>
<evidence type="ECO:0000256" key="5">
    <source>
        <dbReference type="ARBA" id="ARBA00022840"/>
    </source>
</evidence>
<dbReference type="SMART" id="SM00382">
    <property type="entry name" value="AAA"/>
    <property type="match status" value="1"/>
</dbReference>
<feature type="domain" description="ABC transporter" evidence="11">
    <location>
        <begin position="346"/>
        <end position="599"/>
    </location>
</feature>
<keyword evidence="8 10" id="KW-0472">Membrane</keyword>
<gene>
    <name evidence="13" type="ORF">F8377_01335</name>
</gene>
<dbReference type="PROSITE" id="PS50893">
    <property type="entry name" value="ABC_TRANSPORTER_2"/>
    <property type="match status" value="1"/>
</dbReference>
<keyword evidence="6" id="KW-1278">Translocase</keyword>
<comment type="subcellular location">
    <subcellularLocation>
        <location evidence="1">Cell inner membrane</location>
        <topology evidence="1">Multi-pass membrane protein</topology>
    </subcellularLocation>
</comment>
<keyword evidence="2" id="KW-0997">Cell inner membrane</keyword>
<accession>A0ABQ6VK32</accession>
<comment type="caution">
    <text evidence="13">The sequence shown here is derived from an EMBL/GenBank/DDBJ whole genome shotgun (WGS) entry which is preliminary data.</text>
</comment>
<evidence type="ECO:0000256" key="2">
    <source>
        <dbReference type="ARBA" id="ARBA00022519"/>
    </source>
</evidence>
<dbReference type="GO" id="GO:0005524">
    <property type="term" value="F:ATP binding"/>
    <property type="evidence" value="ECO:0007669"/>
    <property type="project" value="UniProtKB-KW"/>
</dbReference>
<evidence type="ECO:0000256" key="3">
    <source>
        <dbReference type="ARBA" id="ARBA00022692"/>
    </source>
</evidence>
<evidence type="ECO:0000313" key="13">
    <source>
        <dbReference type="EMBL" id="KAB3522841.1"/>
    </source>
</evidence>
<dbReference type="PROSITE" id="PS50929">
    <property type="entry name" value="ABC_TM1F"/>
    <property type="match status" value="1"/>
</dbReference>
<dbReference type="InterPro" id="IPR027417">
    <property type="entry name" value="P-loop_NTPase"/>
</dbReference>
<proteinExistence type="inferred from homology"/>
<dbReference type="InterPro" id="IPR011527">
    <property type="entry name" value="ABC1_TM_dom"/>
</dbReference>
<dbReference type="EMBL" id="WBZJ01000001">
    <property type="protein sequence ID" value="KAB3522841.1"/>
    <property type="molecule type" value="Genomic_DNA"/>
</dbReference>
<feature type="transmembrane region" description="Helical" evidence="10">
    <location>
        <begin position="68"/>
        <end position="94"/>
    </location>
</feature>